<dbReference type="Pfam" id="PF02771">
    <property type="entry name" value="Acyl-CoA_dh_N"/>
    <property type="match status" value="1"/>
</dbReference>
<gene>
    <name evidence="10" type="ORF">JCM17844_04480</name>
</gene>
<dbReference type="Pfam" id="PF02770">
    <property type="entry name" value="Acyl-CoA_dh_M"/>
    <property type="match status" value="1"/>
</dbReference>
<feature type="domain" description="Acyl-CoA dehydrogenase/oxidase N-terminal" evidence="8">
    <location>
        <begin position="38"/>
        <end position="155"/>
    </location>
</feature>
<dbReference type="GO" id="GO:0050660">
    <property type="term" value="F:flavin adenine dinucleotide binding"/>
    <property type="evidence" value="ECO:0007669"/>
    <property type="project" value="InterPro"/>
</dbReference>
<feature type="domain" description="Acyl-CoA dehydrogenase/oxidase C-terminal" evidence="6">
    <location>
        <begin position="284"/>
        <end position="449"/>
    </location>
</feature>
<feature type="domain" description="Acetyl-CoA dehydrogenase-like C-terminal" evidence="9">
    <location>
        <begin position="469"/>
        <end position="595"/>
    </location>
</feature>
<organism evidence="10 11">
    <name type="scientific">Iodidimonas gelatinilytica</name>
    <dbReference type="NCBI Taxonomy" id="1236966"/>
    <lineage>
        <taxon>Bacteria</taxon>
        <taxon>Pseudomonadati</taxon>
        <taxon>Pseudomonadota</taxon>
        <taxon>Alphaproteobacteria</taxon>
        <taxon>Iodidimonadales</taxon>
        <taxon>Iodidimonadaceae</taxon>
        <taxon>Iodidimonas</taxon>
    </lineage>
</organism>
<dbReference type="Pfam" id="PF12806">
    <property type="entry name" value="Acyl-CoA_dh_C"/>
    <property type="match status" value="1"/>
</dbReference>
<comment type="similarity">
    <text evidence="2 5">Belongs to the acyl-CoA dehydrogenase family.</text>
</comment>
<dbReference type="Gene3D" id="1.20.140.10">
    <property type="entry name" value="Butyryl-CoA Dehydrogenase, subunit A, domain 3"/>
    <property type="match status" value="1"/>
</dbReference>
<dbReference type="InterPro" id="IPR006089">
    <property type="entry name" value="Acyl-CoA_DH_CS"/>
</dbReference>
<dbReference type="PROSITE" id="PS00073">
    <property type="entry name" value="ACYL_COA_DH_2"/>
    <property type="match status" value="1"/>
</dbReference>
<dbReference type="Pfam" id="PF00441">
    <property type="entry name" value="Acyl-CoA_dh_1"/>
    <property type="match status" value="1"/>
</dbReference>
<dbReference type="PANTHER" id="PTHR42803:SF3">
    <property type="entry name" value="ACYL-COA DEHYDROGENASE-RELATED"/>
    <property type="match status" value="1"/>
</dbReference>
<evidence type="ECO:0000259" key="6">
    <source>
        <dbReference type="Pfam" id="PF00441"/>
    </source>
</evidence>
<dbReference type="Gene3D" id="1.10.540.10">
    <property type="entry name" value="Acyl-CoA dehydrogenase/oxidase, N-terminal domain"/>
    <property type="match status" value="1"/>
</dbReference>
<evidence type="ECO:0000256" key="4">
    <source>
        <dbReference type="ARBA" id="ARBA00022827"/>
    </source>
</evidence>
<dbReference type="InterPro" id="IPR009100">
    <property type="entry name" value="AcylCoA_DH/oxidase_NM_dom_sf"/>
</dbReference>
<evidence type="ECO:0000259" key="7">
    <source>
        <dbReference type="Pfam" id="PF02770"/>
    </source>
</evidence>
<accession>A0A5A7MLC8</accession>
<dbReference type="InterPro" id="IPR006091">
    <property type="entry name" value="Acyl-CoA_Oxase/DH_mid-dom"/>
</dbReference>
<dbReference type="InterPro" id="IPR037069">
    <property type="entry name" value="AcylCoA_DH/ox_N_sf"/>
</dbReference>
<evidence type="ECO:0000256" key="2">
    <source>
        <dbReference type="ARBA" id="ARBA00009347"/>
    </source>
</evidence>
<dbReference type="Proteomes" id="UP000322084">
    <property type="component" value="Unassembled WGS sequence"/>
</dbReference>
<dbReference type="AlphaFoldDB" id="A0A5A7MLC8"/>
<reference evidence="10 11" key="1">
    <citation type="submission" date="2019-09" db="EMBL/GenBank/DDBJ databases">
        <title>NBRP : Genome information of microbial organism related human and environment.</title>
        <authorList>
            <person name="Hattori M."/>
            <person name="Oshima K."/>
            <person name="Inaba H."/>
            <person name="Suda W."/>
            <person name="Sakamoto M."/>
            <person name="Iino T."/>
            <person name="Kitahara M."/>
            <person name="Oshida Y."/>
            <person name="Iida T."/>
            <person name="Kudo T."/>
            <person name="Itoh T."/>
            <person name="Ohkuma M."/>
        </authorList>
    </citation>
    <scope>NUCLEOTIDE SEQUENCE [LARGE SCALE GENOMIC DNA]</scope>
    <source>
        <strain evidence="10 11">Hi-2</strain>
    </source>
</reference>
<evidence type="ECO:0000259" key="8">
    <source>
        <dbReference type="Pfam" id="PF02771"/>
    </source>
</evidence>
<keyword evidence="4 5" id="KW-0274">FAD</keyword>
<evidence type="ECO:0000256" key="1">
    <source>
        <dbReference type="ARBA" id="ARBA00001974"/>
    </source>
</evidence>
<dbReference type="InterPro" id="IPR052166">
    <property type="entry name" value="Diverse_Acyl-CoA_DH"/>
</dbReference>
<protein>
    <submittedName>
        <fullName evidence="10">Acyl-CoA dehydrogenase</fullName>
    </submittedName>
</protein>
<dbReference type="InterPro" id="IPR009075">
    <property type="entry name" value="AcylCo_DH/oxidase_C"/>
</dbReference>
<evidence type="ECO:0000313" key="11">
    <source>
        <dbReference type="Proteomes" id="UP000322084"/>
    </source>
</evidence>
<comment type="cofactor">
    <cofactor evidence="1 5">
        <name>FAD</name>
        <dbReference type="ChEBI" id="CHEBI:57692"/>
    </cofactor>
</comment>
<dbReference type="PANTHER" id="PTHR42803">
    <property type="entry name" value="ACYL-COA DEHYDROGENASE"/>
    <property type="match status" value="1"/>
</dbReference>
<evidence type="ECO:0000313" key="10">
    <source>
        <dbReference type="EMBL" id="GEQ96811.1"/>
    </source>
</evidence>
<dbReference type="GO" id="GO:0003995">
    <property type="term" value="F:acyl-CoA dehydrogenase activity"/>
    <property type="evidence" value="ECO:0007669"/>
    <property type="project" value="InterPro"/>
</dbReference>
<dbReference type="InterPro" id="IPR013786">
    <property type="entry name" value="AcylCoA_DH/ox_N"/>
</dbReference>
<dbReference type="InterPro" id="IPR025878">
    <property type="entry name" value="Acyl-CoA_dh-like_C_dom"/>
</dbReference>
<comment type="caution">
    <text evidence="10">The sequence shown here is derived from an EMBL/GenBank/DDBJ whole genome shotgun (WGS) entry which is preliminary data.</text>
</comment>
<proteinExistence type="inferred from homology"/>
<dbReference type="SUPFAM" id="SSF47203">
    <property type="entry name" value="Acyl-CoA dehydrogenase C-terminal domain-like"/>
    <property type="match status" value="1"/>
</dbReference>
<dbReference type="Gene3D" id="2.40.110.10">
    <property type="entry name" value="Butyryl-CoA Dehydrogenase, subunit A, domain 2"/>
    <property type="match status" value="1"/>
</dbReference>
<keyword evidence="3 5" id="KW-0285">Flavoprotein</keyword>
<feature type="domain" description="Acyl-CoA oxidase/dehydrogenase middle" evidence="7">
    <location>
        <begin position="161"/>
        <end position="268"/>
    </location>
</feature>
<dbReference type="InterPro" id="IPR036250">
    <property type="entry name" value="AcylCo_DH-like_C"/>
</dbReference>
<dbReference type="SUPFAM" id="SSF56645">
    <property type="entry name" value="Acyl-CoA dehydrogenase NM domain-like"/>
    <property type="match status" value="1"/>
</dbReference>
<evidence type="ECO:0000256" key="5">
    <source>
        <dbReference type="RuleBase" id="RU362125"/>
    </source>
</evidence>
<evidence type="ECO:0000259" key="9">
    <source>
        <dbReference type="Pfam" id="PF12806"/>
    </source>
</evidence>
<keyword evidence="5" id="KW-0560">Oxidoreductase</keyword>
<evidence type="ECO:0000256" key="3">
    <source>
        <dbReference type="ARBA" id="ARBA00022630"/>
    </source>
</evidence>
<dbReference type="EMBL" id="BKCL01000001">
    <property type="protein sequence ID" value="GEQ96811.1"/>
    <property type="molecule type" value="Genomic_DNA"/>
</dbReference>
<sequence length="599" mass="65536">MERVINRRDLSFQLYDVLDVASLSAYPRFSEHDKASYEAVIDAAERLAMDKFADHAHKADENEPQYENGRVVMIPEVKEALSHYLAGGFHLAHRDESEGGMQLPLVISQAIAAIFTGANASTTAYPFLTIAAANLLSAYASDDQKEQFLKPMLEGRFFGTMCLSEPQAGSSLADIRTKATPLSDGSYAIKGTKMWISAGDHDLAENIVHLVLAKIPGGPEGVKGISLFIVPKYQVDHEGRVGESNDVALAGLNHKMGYRGTTNCMLNFGENDACRGYLVGVVHHGLGYMFHMMNEARIGVGLGATMMGYAGYLASLDYAKQRPQGRPVDAKDPASPPVPIIAHADVRRMLLAQKSYVEGALSLCLYCARLLDEAQQTEDADTKKRNLLLLDLLTPIAKAWPSEFCLEANKLGIQVLGGYGYTRDYPLERLYRDNRLNPIHEGTNGIQSLDLLGRKVMAEKGLAFRLMMERIGDAIGEAKAHPVLEEQVAAMQGAVDLLSRVTVKLVTAAHEGKTEAFLANSHEYLLLMGHVVMAWMWLRQATVAAAKITDAVGDDRSFFAGKLMAARYFFIHELPKTGPQAALLASLDTTVLDMPNEGF</sequence>
<dbReference type="InterPro" id="IPR046373">
    <property type="entry name" value="Acyl-CoA_Oxase/DH_mid-dom_sf"/>
</dbReference>
<name>A0A5A7MLC8_9PROT</name>